<evidence type="ECO:0000256" key="2">
    <source>
        <dbReference type="SAM" id="SignalP"/>
    </source>
</evidence>
<feature type="region of interest" description="Disordered" evidence="1">
    <location>
        <begin position="278"/>
        <end position="298"/>
    </location>
</feature>
<feature type="chain" id="PRO_5026748380" evidence="2">
    <location>
        <begin position="37"/>
        <end position="330"/>
    </location>
</feature>
<dbReference type="GeneID" id="54357524"/>
<reference evidence="4" key="3">
    <citation type="submission" date="2025-08" db="UniProtKB">
        <authorList>
            <consortium name="RefSeq"/>
        </authorList>
    </citation>
    <scope>IDENTIFICATION</scope>
    <source>
        <strain evidence="4">CBS 342.82</strain>
    </source>
</reference>
<protein>
    <submittedName>
        <fullName evidence="4">Uncharacterized protein</fullName>
    </submittedName>
</protein>
<keyword evidence="3" id="KW-1185">Reference proteome</keyword>
<evidence type="ECO:0000256" key="1">
    <source>
        <dbReference type="SAM" id="MobiDB-lite"/>
    </source>
</evidence>
<evidence type="ECO:0000313" key="3">
    <source>
        <dbReference type="Proteomes" id="UP000504637"/>
    </source>
</evidence>
<keyword evidence="2" id="KW-0732">Signal</keyword>
<sequence length="330" mass="34500">MSLSFAIIFQHRQVPRQLDMALILFSWALLQSTVMARESVRPGRPISGFAALSVADHSPNSTHTVSFEHAGLGTWNWTVRVSDVNMPNASLFQLTDAHVAYTTHSFTWPSGGTLDDALQAEVAQKPELAGSSSCALLVDALFSLNVTEKYDPTSSDCTSMLGAECVKALMDLIGGIRSDCSDFSTSTTAVSQSCGGTFGVALGDGYGFSSARFGNYSKSSSNGTTLVSKGEPYAYAISEAYAAGNRTAYDLQASNVHILGLKGVYTSPASLICNRAAASNNPQPSGSNSTSNSGTGGNAKVDHNSATCIQSDMGFALGLTTSIIVALLSL</sequence>
<dbReference type="Proteomes" id="UP000504637">
    <property type="component" value="Unplaced"/>
</dbReference>
<accession>A0A6J3M4G1</accession>
<reference evidence="4" key="1">
    <citation type="submission" date="2020-01" db="EMBL/GenBank/DDBJ databases">
        <authorList>
            <consortium name="DOE Joint Genome Institute"/>
            <person name="Haridas S."/>
            <person name="Albert R."/>
            <person name="Binder M."/>
            <person name="Bloem J."/>
            <person name="Labutti K."/>
            <person name="Salamov A."/>
            <person name="Andreopoulos B."/>
            <person name="Baker S.E."/>
            <person name="Barry K."/>
            <person name="Bills G."/>
            <person name="Bluhm B.H."/>
            <person name="Cannon C."/>
            <person name="Castanera R."/>
            <person name="Culley D.E."/>
            <person name="Daum C."/>
            <person name="Ezra D."/>
            <person name="Gonzalez J.B."/>
            <person name="Henrissat B."/>
            <person name="Kuo A."/>
            <person name="Liang C."/>
            <person name="Lipzen A."/>
            <person name="Lutzoni F."/>
            <person name="Magnuson J."/>
            <person name="Mondo S."/>
            <person name="Nolan M."/>
            <person name="Ohm R."/>
            <person name="Pangilinan J."/>
            <person name="Park H.-J."/>
            <person name="Ramirez L."/>
            <person name="Alfaro M."/>
            <person name="Sun H."/>
            <person name="Tritt A."/>
            <person name="Yoshinaga Y."/>
            <person name="Zwiers L.-H."/>
            <person name="Turgeon B.G."/>
            <person name="Goodwin S.B."/>
            <person name="Spatafora J.W."/>
            <person name="Crous P.W."/>
            <person name="Grigoriev I.V."/>
        </authorList>
    </citation>
    <scope>NUCLEOTIDE SEQUENCE</scope>
    <source>
        <strain evidence="4">CBS 342.82</strain>
    </source>
</reference>
<name>A0A6J3M4G1_9PEZI</name>
<feature type="signal peptide" evidence="2">
    <location>
        <begin position="1"/>
        <end position="36"/>
    </location>
</feature>
<feature type="compositionally biased region" description="Low complexity" evidence="1">
    <location>
        <begin position="278"/>
        <end position="293"/>
    </location>
</feature>
<organism evidence="4">
    <name type="scientific">Dissoconium aciculare CBS 342.82</name>
    <dbReference type="NCBI Taxonomy" id="1314786"/>
    <lineage>
        <taxon>Eukaryota</taxon>
        <taxon>Fungi</taxon>
        <taxon>Dikarya</taxon>
        <taxon>Ascomycota</taxon>
        <taxon>Pezizomycotina</taxon>
        <taxon>Dothideomycetes</taxon>
        <taxon>Dothideomycetidae</taxon>
        <taxon>Mycosphaerellales</taxon>
        <taxon>Dissoconiaceae</taxon>
        <taxon>Dissoconium</taxon>
    </lineage>
</organism>
<dbReference type="OrthoDB" id="3629846at2759"/>
<dbReference type="AlphaFoldDB" id="A0A6J3M4G1"/>
<gene>
    <name evidence="4" type="ORF">K489DRAFT_220242</name>
</gene>
<dbReference type="RefSeq" id="XP_033459951.1">
    <property type="nucleotide sequence ID" value="XM_033599725.1"/>
</dbReference>
<evidence type="ECO:0000313" key="4">
    <source>
        <dbReference type="RefSeq" id="XP_033459951.1"/>
    </source>
</evidence>
<reference evidence="4" key="2">
    <citation type="submission" date="2020-04" db="EMBL/GenBank/DDBJ databases">
        <authorList>
            <consortium name="NCBI Genome Project"/>
        </authorList>
    </citation>
    <scope>NUCLEOTIDE SEQUENCE</scope>
    <source>
        <strain evidence="4">CBS 342.82</strain>
    </source>
</reference>
<proteinExistence type="predicted"/>